<keyword evidence="5" id="KW-0679">Respiratory chain</keyword>
<dbReference type="Proteomes" id="UP000783686">
    <property type="component" value="Unassembled WGS sequence"/>
</dbReference>
<dbReference type="SUPFAM" id="SSF81524">
    <property type="entry name" value="14 kDa protein of cytochrome bc1 complex (Ubiquinol-cytochrome c reductase)"/>
    <property type="match status" value="1"/>
</dbReference>
<dbReference type="FunFam" id="1.10.1090.10:FF:000004">
    <property type="entry name" value="Probable cytochrome b-c1 complex subunit 7"/>
    <property type="match status" value="1"/>
</dbReference>
<comment type="caution">
    <text evidence="13">The sequence shown here is derived from an EMBL/GenBank/DDBJ whole genome shotgun (WGS) entry which is preliminary data.</text>
</comment>
<dbReference type="GO" id="GO:0006122">
    <property type="term" value="P:mitochondrial electron transport, ubiquinol to cytochrome c"/>
    <property type="evidence" value="ECO:0007669"/>
    <property type="project" value="InterPro"/>
</dbReference>
<keyword evidence="9" id="KW-0472">Membrane</keyword>
<evidence type="ECO:0000256" key="2">
    <source>
        <dbReference type="ARBA" id="ARBA00008554"/>
    </source>
</evidence>
<dbReference type="PANTHER" id="PTHR12022:SF0">
    <property type="entry name" value="CYTOCHROME B-C1 COMPLEX SUBUNIT 7"/>
    <property type="match status" value="1"/>
</dbReference>
<reference evidence="13" key="1">
    <citation type="submission" date="2020-09" db="EMBL/GenBank/DDBJ databases">
        <authorList>
            <person name="Kikuchi T."/>
        </authorList>
    </citation>
    <scope>NUCLEOTIDE SEQUENCE</scope>
    <source>
        <strain evidence="13">SH1</strain>
    </source>
</reference>
<protein>
    <recommendedName>
        <fullName evidence="3">Cytochrome b-c1 complex subunit 7</fullName>
    </recommendedName>
    <alternativeName>
        <fullName evidence="10">Complex III subunit VII</fullName>
    </alternativeName>
    <alternativeName>
        <fullName evidence="11">Ubiquinol-cytochrome c reductase complex 14 kDa protein</fullName>
    </alternativeName>
</protein>
<dbReference type="Gene3D" id="1.10.1090.10">
    <property type="entry name" value="Cytochrome b-c1 complex subunit 7"/>
    <property type="match status" value="1"/>
</dbReference>
<dbReference type="PANTHER" id="PTHR12022">
    <property type="entry name" value="UBIQUINOL-CYTOCHROME C REDUCTASE COMPLEX 14 KD PROTEIN"/>
    <property type="match status" value="1"/>
</dbReference>
<evidence type="ECO:0000256" key="3">
    <source>
        <dbReference type="ARBA" id="ARBA00016323"/>
    </source>
</evidence>
<evidence type="ECO:0000256" key="12">
    <source>
        <dbReference type="ARBA" id="ARBA00038521"/>
    </source>
</evidence>
<dbReference type="AlphaFoldDB" id="A0A811LJ18"/>
<evidence type="ECO:0000256" key="7">
    <source>
        <dbReference type="ARBA" id="ARBA00022982"/>
    </source>
</evidence>
<dbReference type="GO" id="GO:0045275">
    <property type="term" value="C:respiratory chain complex III"/>
    <property type="evidence" value="ECO:0007669"/>
    <property type="project" value="InterPro"/>
</dbReference>
<evidence type="ECO:0000256" key="5">
    <source>
        <dbReference type="ARBA" id="ARBA00022660"/>
    </source>
</evidence>
<evidence type="ECO:0000256" key="4">
    <source>
        <dbReference type="ARBA" id="ARBA00022448"/>
    </source>
</evidence>
<dbReference type="InterPro" id="IPR003197">
    <property type="entry name" value="QCR7"/>
</dbReference>
<comment type="similarity">
    <text evidence="2">Belongs to the UQCRB/QCR7 family.</text>
</comment>
<dbReference type="EMBL" id="CAJFCW020000006">
    <property type="protein sequence ID" value="CAG9124153.1"/>
    <property type="molecule type" value="Genomic_DNA"/>
</dbReference>
<sequence>MSKLPAAAAARGIKFAYEGRLMNWARKFCWTYGWGGRQYGLLYHDQMFEPAPEVKEALRRLSLKEPWEYDQRKIRLTRGHNLAMNNEVLPKDKWTKWDEESFYLKPYLDEIEAEKNERVESSGYAPGYEAKDH</sequence>
<comment type="subcellular location">
    <subcellularLocation>
        <location evidence="1">Mitochondrion inner membrane</location>
        <topology evidence="1">Peripheral membrane protein</topology>
        <orientation evidence="1">Matrix side</orientation>
    </subcellularLocation>
</comment>
<evidence type="ECO:0000256" key="9">
    <source>
        <dbReference type="ARBA" id="ARBA00023136"/>
    </source>
</evidence>
<keyword evidence="4" id="KW-0813">Transport</keyword>
<organism evidence="13 14">
    <name type="scientific">Bursaphelenchus okinawaensis</name>
    <dbReference type="NCBI Taxonomy" id="465554"/>
    <lineage>
        <taxon>Eukaryota</taxon>
        <taxon>Metazoa</taxon>
        <taxon>Ecdysozoa</taxon>
        <taxon>Nematoda</taxon>
        <taxon>Chromadorea</taxon>
        <taxon>Rhabditida</taxon>
        <taxon>Tylenchina</taxon>
        <taxon>Tylenchomorpha</taxon>
        <taxon>Aphelenchoidea</taxon>
        <taxon>Aphelenchoididae</taxon>
        <taxon>Bursaphelenchus</taxon>
    </lineage>
</organism>
<evidence type="ECO:0000313" key="13">
    <source>
        <dbReference type="EMBL" id="CAD5228126.1"/>
    </source>
</evidence>
<dbReference type="Pfam" id="PF02271">
    <property type="entry name" value="UCR_14kD"/>
    <property type="match status" value="1"/>
</dbReference>
<evidence type="ECO:0000256" key="10">
    <source>
        <dbReference type="ARBA" id="ARBA00031021"/>
    </source>
</evidence>
<evidence type="ECO:0000256" key="6">
    <source>
        <dbReference type="ARBA" id="ARBA00022792"/>
    </source>
</evidence>
<evidence type="ECO:0000256" key="8">
    <source>
        <dbReference type="ARBA" id="ARBA00023128"/>
    </source>
</evidence>
<keyword evidence="7" id="KW-0249">Electron transport</keyword>
<dbReference type="OrthoDB" id="425749at2759"/>
<gene>
    <name evidence="13" type="ORF">BOKJ2_LOCUS12522</name>
</gene>
<name>A0A811LJ18_9BILA</name>
<comment type="subunit">
    <text evidence="12">Component of the ubiquinol-cytochrome c oxidoreductase (cytochrome b-c1 complex, complex III, CIII), a multisubunit enzyme composed of 3 respiratory subunits cytochrome b, cytochrome c1 and Rieske protein, 2 core protein subunits, and additional low-molecular weight protein subunits. The complex exists as an obligatory dimer and forms supercomplexes (SCs) in the inner mitochondrial membrane with cytochrome c oxidase (complex IV, CIV).</text>
</comment>
<keyword evidence="6" id="KW-0999">Mitochondrion inner membrane</keyword>
<accession>A0A811LJ18</accession>
<evidence type="ECO:0000313" key="14">
    <source>
        <dbReference type="Proteomes" id="UP000614601"/>
    </source>
</evidence>
<dbReference type="InterPro" id="IPR036544">
    <property type="entry name" value="QCR7_sf"/>
</dbReference>
<evidence type="ECO:0000256" key="11">
    <source>
        <dbReference type="ARBA" id="ARBA00032927"/>
    </source>
</evidence>
<dbReference type="GO" id="GO:0005743">
    <property type="term" value="C:mitochondrial inner membrane"/>
    <property type="evidence" value="ECO:0007669"/>
    <property type="project" value="UniProtKB-SubCell"/>
</dbReference>
<keyword evidence="14" id="KW-1185">Reference proteome</keyword>
<proteinExistence type="inferred from homology"/>
<dbReference type="Proteomes" id="UP000614601">
    <property type="component" value="Unassembled WGS sequence"/>
</dbReference>
<evidence type="ECO:0000256" key="1">
    <source>
        <dbReference type="ARBA" id="ARBA00004443"/>
    </source>
</evidence>
<keyword evidence="8" id="KW-0496">Mitochondrion</keyword>
<dbReference type="EMBL" id="CAJFDH010000006">
    <property type="protein sequence ID" value="CAD5228126.1"/>
    <property type="molecule type" value="Genomic_DNA"/>
</dbReference>